<organism evidence="1">
    <name type="scientific">marine sediment metagenome</name>
    <dbReference type="NCBI Taxonomy" id="412755"/>
    <lineage>
        <taxon>unclassified sequences</taxon>
        <taxon>metagenomes</taxon>
        <taxon>ecological metagenomes</taxon>
    </lineage>
</organism>
<proteinExistence type="predicted"/>
<accession>A0A0F9RYI5</accession>
<sequence length="72" mass="8690">MKRLWAKIRAPFLKRSIEKHYMDGYVERRKQDLRAHCIKIYLETLATPQFSVEACYDDLIGDILEYLRSVKR</sequence>
<dbReference type="EMBL" id="LAZR01003080">
    <property type="protein sequence ID" value="KKN22233.1"/>
    <property type="molecule type" value="Genomic_DNA"/>
</dbReference>
<name>A0A0F9RYI5_9ZZZZ</name>
<protein>
    <submittedName>
        <fullName evidence="1">Uncharacterized protein</fullName>
    </submittedName>
</protein>
<reference evidence="1" key="1">
    <citation type="journal article" date="2015" name="Nature">
        <title>Complex archaea that bridge the gap between prokaryotes and eukaryotes.</title>
        <authorList>
            <person name="Spang A."/>
            <person name="Saw J.H."/>
            <person name="Jorgensen S.L."/>
            <person name="Zaremba-Niedzwiedzka K."/>
            <person name="Martijn J."/>
            <person name="Lind A.E."/>
            <person name="van Eijk R."/>
            <person name="Schleper C."/>
            <person name="Guy L."/>
            <person name="Ettema T.J."/>
        </authorList>
    </citation>
    <scope>NUCLEOTIDE SEQUENCE</scope>
</reference>
<dbReference type="AlphaFoldDB" id="A0A0F9RYI5"/>
<gene>
    <name evidence="1" type="ORF">LCGC14_0917340</name>
</gene>
<comment type="caution">
    <text evidence="1">The sequence shown here is derived from an EMBL/GenBank/DDBJ whole genome shotgun (WGS) entry which is preliminary data.</text>
</comment>
<evidence type="ECO:0000313" key="1">
    <source>
        <dbReference type="EMBL" id="KKN22233.1"/>
    </source>
</evidence>